<proteinExistence type="predicted"/>
<feature type="domain" description="PPIase cyclophilin-type" evidence="3">
    <location>
        <begin position="330"/>
        <end position="488"/>
    </location>
</feature>
<feature type="transmembrane region" description="Helical" evidence="2">
    <location>
        <begin position="31"/>
        <end position="54"/>
    </location>
</feature>
<name>A0ABD3R9B8_9STRA</name>
<keyword evidence="2" id="KW-0472">Membrane</keyword>
<dbReference type="EMBL" id="JALLPB020000760">
    <property type="protein sequence ID" value="KAL3806666.1"/>
    <property type="molecule type" value="Genomic_DNA"/>
</dbReference>
<dbReference type="AlphaFoldDB" id="A0ABD3R9B8"/>
<comment type="caution">
    <text evidence="4">The sequence shown here is derived from an EMBL/GenBank/DDBJ whole genome shotgun (WGS) entry which is preliminary data.</text>
</comment>
<keyword evidence="5" id="KW-1185">Reference proteome</keyword>
<accession>A0ABD3R9B8</accession>
<organism evidence="4 5">
    <name type="scientific">Cyclostephanos tholiformis</name>
    <dbReference type="NCBI Taxonomy" id="382380"/>
    <lineage>
        <taxon>Eukaryota</taxon>
        <taxon>Sar</taxon>
        <taxon>Stramenopiles</taxon>
        <taxon>Ochrophyta</taxon>
        <taxon>Bacillariophyta</taxon>
        <taxon>Coscinodiscophyceae</taxon>
        <taxon>Thalassiosirophycidae</taxon>
        <taxon>Stephanodiscales</taxon>
        <taxon>Stephanodiscaceae</taxon>
        <taxon>Cyclostephanos</taxon>
    </lineage>
</organism>
<reference evidence="4 5" key="1">
    <citation type="submission" date="2024-10" db="EMBL/GenBank/DDBJ databases">
        <title>Updated reference genomes for cyclostephanoid diatoms.</title>
        <authorList>
            <person name="Roberts W.R."/>
            <person name="Alverson A.J."/>
        </authorList>
    </citation>
    <scope>NUCLEOTIDE SEQUENCE [LARGE SCALE GENOMIC DNA]</scope>
    <source>
        <strain evidence="4 5">AJA228-03</strain>
    </source>
</reference>
<keyword evidence="2" id="KW-0812">Transmembrane</keyword>
<dbReference type="SUPFAM" id="SSF50891">
    <property type="entry name" value="Cyclophilin-like"/>
    <property type="match status" value="1"/>
</dbReference>
<gene>
    <name evidence="4" type="ORF">ACHAXA_002432</name>
</gene>
<feature type="coiled-coil region" evidence="1">
    <location>
        <begin position="131"/>
        <end position="168"/>
    </location>
</feature>
<dbReference type="Proteomes" id="UP001530377">
    <property type="component" value="Unassembled WGS sequence"/>
</dbReference>
<dbReference type="InterPro" id="IPR002130">
    <property type="entry name" value="Cyclophilin-type_PPIase_dom"/>
</dbReference>
<keyword evidence="2" id="KW-1133">Transmembrane helix</keyword>
<sequence length="494" mass="56215">MASSKKIASGGETGVMIDEPNKAEKFGRGMIAIVFVAGGIFGAALGTGLASYILESEFKNIVTKLKSDHSSAILEIRSNYNNCLTNLSDEKISHHEEVVKLRIHSDRNERAYQRSLREYLEETNTAYSYTNEALEKASTRLRAEVEKYQSAQLRLSQVEEMLKGTRNAIAESVKELKASNDERDLVKDRLQHFRSAFDATENWNVVTLRERSVTTNFNIFAANWMRLKKSWTAEILKERNQGSGITEIIEQRDQLARQVQLTKEKDALYDEIEFTSKKNEKERVYWETTAKSMINKIKIRHRKEVLEDFGPGPFFVKLTFAFQDSPETESILIELAPLDLIPHTVHTFLKMTTKKLLSQATFLLARSHILVLGPQDSYNVENDAALTKRMVSEGYSDGALLFGESTSEFPHTQYTVSFNKRRGPTFYINLIDNSNHHHSYYTDDGSFVEGDTCFGTIVEGVNVLPRILSMKERDGERLEKAVYLVNSEVVTVNM</sequence>
<evidence type="ECO:0000256" key="1">
    <source>
        <dbReference type="SAM" id="Coils"/>
    </source>
</evidence>
<dbReference type="Gene3D" id="2.40.100.10">
    <property type="entry name" value="Cyclophilin-like"/>
    <property type="match status" value="1"/>
</dbReference>
<evidence type="ECO:0000259" key="3">
    <source>
        <dbReference type="Pfam" id="PF00160"/>
    </source>
</evidence>
<dbReference type="Pfam" id="PF00160">
    <property type="entry name" value="Pro_isomerase"/>
    <property type="match status" value="1"/>
</dbReference>
<protein>
    <recommendedName>
        <fullName evidence="3">PPIase cyclophilin-type domain-containing protein</fullName>
    </recommendedName>
</protein>
<keyword evidence="1" id="KW-0175">Coiled coil</keyword>
<evidence type="ECO:0000313" key="5">
    <source>
        <dbReference type="Proteomes" id="UP001530377"/>
    </source>
</evidence>
<evidence type="ECO:0000256" key="2">
    <source>
        <dbReference type="SAM" id="Phobius"/>
    </source>
</evidence>
<dbReference type="InterPro" id="IPR029000">
    <property type="entry name" value="Cyclophilin-like_dom_sf"/>
</dbReference>
<evidence type="ECO:0000313" key="4">
    <source>
        <dbReference type="EMBL" id="KAL3806666.1"/>
    </source>
</evidence>